<dbReference type="RefSeq" id="WP_145733790.1">
    <property type="nucleotide sequence ID" value="NZ_VITR01000009.1"/>
</dbReference>
<feature type="transmembrane region" description="Helical" evidence="1">
    <location>
        <begin position="128"/>
        <end position="146"/>
    </location>
</feature>
<keyword evidence="4" id="KW-1185">Reference proteome</keyword>
<dbReference type="GO" id="GO:0003677">
    <property type="term" value="F:DNA binding"/>
    <property type="evidence" value="ECO:0007669"/>
    <property type="project" value="InterPro"/>
</dbReference>
<keyword evidence="1" id="KW-1133">Transmembrane helix</keyword>
<evidence type="ECO:0000313" key="4">
    <source>
        <dbReference type="Proteomes" id="UP000315751"/>
    </source>
</evidence>
<reference evidence="3 4" key="1">
    <citation type="submission" date="2019-06" db="EMBL/GenBank/DDBJ databases">
        <title>Genomic Encyclopedia of Type Strains, Phase IV (KMG-V): Genome sequencing to study the core and pangenomes of soil and plant-associated prokaryotes.</title>
        <authorList>
            <person name="Whitman W."/>
        </authorList>
    </citation>
    <scope>NUCLEOTIDE SEQUENCE [LARGE SCALE GENOMIC DNA]</scope>
    <source>
        <strain evidence="3 4">BR 11622</strain>
    </source>
</reference>
<dbReference type="Pfam" id="PF04397">
    <property type="entry name" value="LytTR"/>
    <property type="match status" value="1"/>
</dbReference>
<accession>A0A560H2N9</accession>
<dbReference type="EMBL" id="VITR01000009">
    <property type="protein sequence ID" value="TWB40575.1"/>
    <property type="molecule type" value="Genomic_DNA"/>
</dbReference>
<dbReference type="OrthoDB" id="7028951at2"/>
<evidence type="ECO:0000259" key="2">
    <source>
        <dbReference type="PROSITE" id="PS50930"/>
    </source>
</evidence>
<dbReference type="Proteomes" id="UP000315751">
    <property type="component" value="Unassembled WGS sequence"/>
</dbReference>
<keyword evidence="1" id="KW-0812">Transmembrane</keyword>
<proteinExistence type="predicted"/>
<dbReference type="AlphaFoldDB" id="A0A560H2N9"/>
<feature type="transmembrane region" description="Helical" evidence="1">
    <location>
        <begin position="90"/>
        <end position="116"/>
    </location>
</feature>
<comment type="caution">
    <text evidence="3">The sequence shown here is derived from an EMBL/GenBank/DDBJ whole genome shotgun (WGS) entry which is preliminary data.</text>
</comment>
<dbReference type="SMART" id="SM00850">
    <property type="entry name" value="LytTR"/>
    <property type="match status" value="1"/>
</dbReference>
<gene>
    <name evidence="3" type="ORF">FBZ90_109178</name>
</gene>
<keyword evidence="1" id="KW-0472">Membrane</keyword>
<dbReference type="PROSITE" id="PS50930">
    <property type="entry name" value="HTH_LYTTR"/>
    <property type="match status" value="1"/>
</dbReference>
<dbReference type="InterPro" id="IPR007492">
    <property type="entry name" value="LytTR_DNA-bd_dom"/>
</dbReference>
<organism evidence="3 4">
    <name type="scientific">Nitrospirillum amazonense</name>
    <dbReference type="NCBI Taxonomy" id="28077"/>
    <lineage>
        <taxon>Bacteria</taxon>
        <taxon>Pseudomonadati</taxon>
        <taxon>Pseudomonadota</taxon>
        <taxon>Alphaproteobacteria</taxon>
        <taxon>Rhodospirillales</taxon>
        <taxon>Azospirillaceae</taxon>
        <taxon>Nitrospirillum</taxon>
    </lineage>
</organism>
<evidence type="ECO:0000256" key="1">
    <source>
        <dbReference type="SAM" id="Phobius"/>
    </source>
</evidence>
<name>A0A560H2N9_9PROT</name>
<sequence length="281" mass="30171">MDRGDAPPRAGMMEEGVLGDRRTWIRAFAAATFLGVVVGLVGPFGSFYNDSLAILVGYWVVALWLGTGLLGVALRFAFLWSRTWSLARAAALVALATVLAAVPLAMLCRLLAQALWPGPISRIGWPLWYGQTLLMSLCCAVGYGVLGGHLRRASQRRPPSAGAAVETQPVAAPITGRFLNRLPSALGRDLLALQMEDHYVRAHTPQGSALVLIPLHQAVAELDAVPGLRVHRSWWVARHAVSTVVRDGRNLRLRLSNGIEAPVARASVATVRAAGWLDDPG</sequence>
<feature type="domain" description="HTH LytTR-type" evidence="2">
    <location>
        <begin position="174"/>
        <end position="277"/>
    </location>
</feature>
<feature type="transmembrane region" description="Helical" evidence="1">
    <location>
        <begin position="23"/>
        <end position="44"/>
    </location>
</feature>
<protein>
    <submittedName>
        <fullName evidence="3">LytTR family transcriptional regulator</fullName>
    </submittedName>
</protein>
<feature type="transmembrane region" description="Helical" evidence="1">
    <location>
        <begin position="56"/>
        <end position="78"/>
    </location>
</feature>
<dbReference type="Gene3D" id="2.40.50.1020">
    <property type="entry name" value="LytTr DNA-binding domain"/>
    <property type="match status" value="1"/>
</dbReference>
<evidence type="ECO:0000313" key="3">
    <source>
        <dbReference type="EMBL" id="TWB40575.1"/>
    </source>
</evidence>